<dbReference type="EMBL" id="JAJEWP010000002">
    <property type="protein sequence ID" value="MCC2616355.1"/>
    <property type="molecule type" value="Genomic_DNA"/>
</dbReference>
<keyword evidence="4" id="KW-1185">Reference proteome</keyword>
<dbReference type="InterPro" id="IPR013096">
    <property type="entry name" value="Cupin_2"/>
</dbReference>
<protein>
    <submittedName>
        <fullName evidence="3">Cupin domain-containing protein</fullName>
    </submittedName>
</protein>
<dbReference type="PANTHER" id="PTHR35848:SF9">
    <property type="entry name" value="SLL1358 PROTEIN"/>
    <property type="match status" value="1"/>
</dbReference>
<feature type="domain" description="Cupin type-2" evidence="2">
    <location>
        <begin position="48"/>
        <end position="118"/>
    </location>
</feature>
<dbReference type="RefSeq" id="WP_229159540.1">
    <property type="nucleotide sequence ID" value="NZ_JAJEWP010000002.1"/>
</dbReference>
<evidence type="ECO:0000259" key="2">
    <source>
        <dbReference type="Pfam" id="PF07883"/>
    </source>
</evidence>
<evidence type="ECO:0000256" key="1">
    <source>
        <dbReference type="ARBA" id="ARBA00022723"/>
    </source>
</evidence>
<dbReference type="CDD" id="cd02224">
    <property type="entry name" value="cupin_SPO2919-like"/>
    <property type="match status" value="1"/>
</dbReference>
<accession>A0ABS8G728</accession>
<dbReference type="PANTHER" id="PTHR35848">
    <property type="entry name" value="OXALATE-BINDING PROTEIN"/>
    <property type="match status" value="1"/>
</dbReference>
<dbReference type="InterPro" id="IPR011051">
    <property type="entry name" value="RmlC_Cupin_sf"/>
</dbReference>
<keyword evidence="1" id="KW-0479">Metal-binding</keyword>
<evidence type="ECO:0000313" key="4">
    <source>
        <dbReference type="Proteomes" id="UP001520878"/>
    </source>
</evidence>
<name>A0ABS8G728_9ALTE</name>
<sequence>MAIPTLLRSQDIAALPGEHKTHFLNNNAQRLNKSLGDASGLTGLGVHLIEVQPGFDTTEYHAHYYEDECVYVLEGQALARVGNEETTLQAGDFIAYPAGGEPHSLHNNGNGVLRCLVIGQRLDHDVADYPDKHQRIFRQRGMPWSLVDIDALTYPRGKPDK</sequence>
<comment type="caution">
    <text evidence="3">The sequence shown here is derived from an EMBL/GenBank/DDBJ whole genome shotgun (WGS) entry which is preliminary data.</text>
</comment>
<gene>
    <name evidence="3" type="ORF">LJ739_08895</name>
</gene>
<proteinExistence type="predicted"/>
<evidence type="ECO:0000313" key="3">
    <source>
        <dbReference type="EMBL" id="MCC2616355.1"/>
    </source>
</evidence>
<dbReference type="Pfam" id="PF07883">
    <property type="entry name" value="Cupin_2"/>
    <property type="match status" value="1"/>
</dbReference>
<dbReference type="SUPFAM" id="SSF51182">
    <property type="entry name" value="RmlC-like cupins"/>
    <property type="match status" value="1"/>
</dbReference>
<reference evidence="3 4" key="1">
    <citation type="submission" date="2021-10" db="EMBL/GenBank/DDBJ databases">
        <title>Draft genome of Aestuariibacter halophilus JC2043.</title>
        <authorList>
            <person name="Emsley S.A."/>
            <person name="Pfannmuller K.M."/>
            <person name="Ushijima B."/>
            <person name="Saw J.H."/>
            <person name="Videau P."/>
        </authorList>
    </citation>
    <scope>NUCLEOTIDE SEQUENCE [LARGE SCALE GENOMIC DNA]</scope>
    <source>
        <strain evidence="3 4">JC2043</strain>
    </source>
</reference>
<organism evidence="3 4">
    <name type="scientific">Fluctibacter halophilus</name>
    <dbReference type="NCBI Taxonomy" id="226011"/>
    <lineage>
        <taxon>Bacteria</taxon>
        <taxon>Pseudomonadati</taxon>
        <taxon>Pseudomonadota</taxon>
        <taxon>Gammaproteobacteria</taxon>
        <taxon>Alteromonadales</taxon>
        <taxon>Alteromonadaceae</taxon>
        <taxon>Fluctibacter</taxon>
    </lineage>
</organism>
<dbReference type="Proteomes" id="UP001520878">
    <property type="component" value="Unassembled WGS sequence"/>
</dbReference>
<dbReference type="InterPro" id="IPR014710">
    <property type="entry name" value="RmlC-like_jellyroll"/>
</dbReference>
<dbReference type="InterPro" id="IPR051610">
    <property type="entry name" value="GPI/OXD"/>
</dbReference>
<dbReference type="Gene3D" id="2.60.120.10">
    <property type="entry name" value="Jelly Rolls"/>
    <property type="match status" value="1"/>
</dbReference>